<gene>
    <name evidence="1" type="ORF">ODY93_13115</name>
</gene>
<evidence type="ECO:0008006" key="3">
    <source>
        <dbReference type="Google" id="ProtNLM"/>
    </source>
</evidence>
<accession>A0ABT6UEZ7</accession>
<evidence type="ECO:0000313" key="2">
    <source>
        <dbReference type="Proteomes" id="UP001159075"/>
    </source>
</evidence>
<organism evidence="1 2">
    <name type="scientific">Shewanella xiamenensis</name>
    <dbReference type="NCBI Taxonomy" id="332186"/>
    <lineage>
        <taxon>Bacteria</taxon>
        <taxon>Pseudomonadati</taxon>
        <taxon>Pseudomonadota</taxon>
        <taxon>Gammaproteobacteria</taxon>
        <taxon>Alteromonadales</taxon>
        <taxon>Shewanellaceae</taxon>
        <taxon>Shewanella</taxon>
    </lineage>
</organism>
<comment type="caution">
    <text evidence="1">The sequence shown here is derived from an EMBL/GenBank/DDBJ whole genome shotgun (WGS) entry which is preliminary data.</text>
</comment>
<dbReference type="EMBL" id="JAOTLW010000013">
    <property type="protein sequence ID" value="MDI5832512.1"/>
    <property type="molecule type" value="Genomic_DNA"/>
</dbReference>
<proteinExistence type="predicted"/>
<protein>
    <recommendedName>
        <fullName evidence="3">Lipoprotein</fullName>
    </recommendedName>
</protein>
<dbReference type="Proteomes" id="UP001159075">
    <property type="component" value="Unassembled WGS sequence"/>
</dbReference>
<name>A0ABT6UEZ7_9GAMM</name>
<reference evidence="1 2" key="1">
    <citation type="submission" date="2022-09" db="EMBL/GenBank/DDBJ databases">
        <title>The outer-membrane cytochrome OmcA is essential for infection of Shewanella oneidensis by a zebrafish-associated bacteriophage.</title>
        <authorList>
            <person name="Grenfell A.W."/>
            <person name="Intile P."/>
            <person name="Mcfarlane J."/>
            <person name="Leung D."/>
            <person name="Abdalla K."/>
            <person name="Wold M."/>
            <person name="Kees E."/>
            <person name="Gralnick J."/>
        </authorList>
    </citation>
    <scope>NUCLEOTIDE SEQUENCE [LARGE SCALE GENOMIC DNA]</scope>
    <source>
        <strain evidence="1 2">NF-5</strain>
    </source>
</reference>
<dbReference type="RefSeq" id="WP_282679477.1">
    <property type="nucleotide sequence ID" value="NZ_CP106875.1"/>
</dbReference>
<evidence type="ECO:0000313" key="1">
    <source>
        <dbReference type="EMBL" id="MDI5832512.1"/>
    </source>
</evidence>
<keyword evidence="2" id="KW-1185">Reference proteome</keyword>
<sequence length="237" mass="26408">MRLAFLIVIAFFQFGCGYKNEGVAPEDDANAKPKVLSNCGVTQYDQSSTEFIFSCGLNEREAGLSKDMRGYTIKKEQDCEVYFGEDGQIKTFMCRGKAENIDVDTIEGNWMCSGLDGYGGYYSKNESALSIKSDGNFALHLSAKSNTDSVWHLADSVISGQYSVERNKLVLTPSSWTSELIDKAGLTFDKAPKFMLVEPIYVEVIKQTEKTFSGRSRRVDNQSGILSSVNCERFNFN</sequence>